<keyword evidence="1" id="KW-1133">Transmembrane helix</keyword>
<feature type="domain" description="Beta-lactamase-related" evidence="2">
    <location>
        <begin position="76"/>
        <end position="349"/>
    </location>
</feature>
<dbReference type="InterPro" id="IPR050789">
    <property type="entry name" value="Diverse_Enzym_Activities"/>
</dbReference>
<dbReference type="PANTHER" id="PTHR43283">
    <property type="entry name" value="BETA-LACTAMASE-RELATED"/>
    <property type="match status" value="1"/>
</dbReference>
<dbReference type="AlphaFoldDB" id="A0A2S7KR45"/>
<keyword evidence="1" id="KW-0472">Membrane</keyword>
<evidence type="ECO:0000256" key="1">
    <source>
        <dbReference type="SAM" id="Phobius"/>
    </source>
</evidence>
<dbReference type="Pfam" id="PF00144">
    <property type="entry name" value="Beta-lactamase"/>
    <property type="match status" value="1"/>
</dbReference>
<evidence type="ECO:0000313" key="4">
    <source>
        <dbReference type="Proteomes" id="UP000239800"/>
    </source>
</evidence>
<evidence type="ECO:0000259" key="2">
    <source>
        <dbReference type="Pfam" id="PF00144"/>
    </source>
</evidence>
<dbReference type="InterPro" id="IPR012338">
    <property type="entry name" value="Beta-lactam/transpept-like"/>
</dbReference>
<dbReference type="Gene3D" id="3.40.710.10">
    <property type="entry name" value="DD-peptidase/beta-lactamase superfamily"/>
    <property type="match status" value="1"/>
</dbReference>
<dbReference type="EMBL" id="MQUB01000001">
    <property type="protein sequence ID" value="PQB05099.1"/>
    <property type="molecule type" value="Genomic_DNA"/>
</dbReference>
<dbReference type="OrthoDB" id="9773047at2"/>
<feature type="transmembrane region" description="Helical" evidence="1">
    <location>
        <begin position="30"/>
        <end position="48"/>
    </location>
</feature>
<organism evidence="3 4">
    <name type="scientific">Aureitalea marina</name>
    <dbReference type="NCBI Taxonomy" id="930804"/>
    <lineage>
        <taxon>Bacteria</taxon>
        <taxon>Pseudomonadati</taxon>
        <taxon>Bacteroidota</taxon>
        <taxon>Flavobacteriia</taxon>
        <taxon>Flavobacteriales</taxon>
        <taxon>Flavobacteriaceae</taxon>
        <taxon>Aureitalea</taxon>
    </lineage>
</organism>
<dbReference type="Proteomes" id="UP000239800">
    <property type="component" value="Unassembled WGS sequence"/>
</dbReference>
<keyword evidence="4" id="KW-1185">Reference proteome</keyword>
<evidence type="ECO:0000313" key="3">
    <source>
        <dbReference type="EMBL" id="PQB05099.1"/>
    </source>
</evidence>
<reference evidence="3 4" key="1">
    <citation type="submission" date="2016-11" db="EMBL/GenBank/DDBJ databases">
        <title>Trade-off between light-utilization and light-protection in marine flavobacteria.</title>
        <authorList>
            <person name="Kumagai Y."/>
        </authorList>
    </citation>
    <scope>NUCLEOTIDE SEQUENCE [LARGE SCALE GENOMIC DNA]</scope>
    <source>
        <strain evidence="3 4">NBRC 107741</strain>
    </source>
</reference>
<gene>
    <name evidence="3" type="ORF">BST85_09485</name>
</gene>
<accession>A0A2S7KR45</accession>
<dbReference type="SUPFAM" id="SSF56601">
    <property type="entry name" value="beta-lactamase/transpeptidase-like"/>
    <property type="match status" value="1"/>
</dbReference>
<keyword evidence="1" id="KW-0812">Transmembrane</keyword>
<name>A0A2S7KR45_9FLAO</name>
<protein>
    <recommendedName>
        <fullName evidence="2">Beta-lactamase-related domain-containing protein</fullName>
    </recommendedName>
</protein>
<sequence length="368" mass="42274">MCCITRKYSQQVTLFWGYYKLATIQTITPMKRTILFIIFAMILTFLSCKESRKRKTTEIISSENVVPVEEFLFSTLISKNGKIVLEEYHNGKTKDSLCDVQSLTKGLMSILIGIAIDKAYIKHIDEPIENYFPDEFKNLTDKKKSNITIRHLLNQSSGLSWKGYLEHEAWLNSEDPISFVLNKNLENSPGEKYNYNSGATHLLSVIISRVTGMTTLDFANKFLFNDLHITSVDWQKRNKGYYDGSGLGLKMKPIDLMKLGQLLEKNGIWNGKQLVSKEWVQKLFSENEKYATEWGLRNSKHGFCWYHSELKGNKIDYGMGYGGQFIIMIPDKELIIVTTQNHDTPNGIEQQIKFLNGKLAKLIKKYGS</sequence>
<comment type="caution">
    <text evidence="3">The sequence shown here is derived from an EMBL/GenBank/DDBJ whole genome shotgun (WGS) entry which is preliminary data.</text>
</comment>
<proteinExistence type="predicted"/>
<dbReference type="PANTHER" id="PTHR43283:SF7">
    <property type="entry name" value="BETA-LACTAMASE-RELATED DOMAIN-CONTAINING PROTEIN"/>
    <property type="match status" value="1"/>
</dbReference>
<dbReference type="InterPro" id="IPR001466">
    <property type="entry name" value="Beta-lactam-related"/>
</dbReference>